<dbReference type="AlphaFoldDB" id="A0A146FQW5"/>
<organism evidence="1 2">
    <name type="scientific">Aspergillus kawachii</name>
    <name type="common">White koji mold</name>
    <name type="synonym">Aspergillus awamori var. kawachi</name>
    <dbReference type="NCBI Taxonomy" id="1069201"/>
    <lineage>
        <taxon>Eukaryota</taxon>
        <taxon>Fungi</taxon>
        <taxon>Dikarya</taxon>
        <taxon>Ascomycota</taxon>
        <taxon>Pezizomycotina</taxon>
        <taxon>Eurotiomycetes</taxon>
        <taxon>Eurotiomycetidae</taxon>
        <taxon>Eurotiales</taxon>
        <taxon>Aspergillaceae</taxon>
        <taxon>Aspergillus</taxon>
        <taxon>Aspergillus subgen. Circumdati</taxon>
    </lineage>
</organism>
<reference evidence="2" key="2">
    <citation type="submission" date="2016-02" db="EMBL/GenBank/DDBJ databases">
        <title>Genome sequencing of Aspergillus luchuensis NBRC 4314.</title>
        <authorList>
            <person name="Yamada O."/>
        </authorList>
    </citation>
    <scope>NUCLEOTIDE SEQUENCE [LARGE SCALE GENOMIC DNA]</scope>
    <source>
        <strain evidence="2">RIB 2604</strain>
    </source>
</reference>
<dbReference type="VEuPathDB" id="FungiDB:ASPFODRAFT_126288"/>
<reference evidence="1 2" key="1">
    <citation type="journal article" date="2016" name="DNA Res.">
        <title>Genome sequence of Aspergillus luchuensis NBRC 4314.</title>
        <authorList>
            <person name="Yamada O."/>
            <person name="Machida M."/>
            <person name="Hosoyama A."/>
            <person name="Goto M."/>
            <person name="Takahashi T."/>
            <person name="Futagami T."/>
            <person name="Yamagata Y."/>
            <person name="Takeuchi M."/>
            <person name="Kobayashi T."/>
            <person name="Koike H."/>
            <person name="Abe K."/>
            <person name="Asai K."/>
            <person name="Arita M."/>
            <person name="Fujita N."/>
            <person name="Fukuda K."/>
            <person name="Higa K."/>
            <person name="Horikawa H."/>
            <person name="Ishikawa T."/>
            <person name="Jinno K."/>
            <person name="Kato Y."/>
            <person name="Kirimura K."/>
            <person name="Mizutani O."/>
            <person name="Nakasone K."/>
            <person name="Sano M."/>
            <person name="Shiraishi Y."/>
            <person name="Tsukahara M."/>
            <person name="Gomi K."/>
        </authorList>
    </citation>
    <scope>NUCLEOTIDE SEQUENCE [LARGE SCALE GENOMIC DNA]</scope>
    <source>
        <strain evidence="1 2">RIB 2604</strain>
    </source>
</reference>
<sequence length="129" mass="14536">MSLSDLPWNRFDPINHFPTGQDSTSGFYPQHPHSSAFFDHGYSQLSNALYHPGNTFFFNMNTLSTAEMERFQKLSNEFQPDVQGPPVSTKQSSSVIAMEYANADPTFATKTNVRSFTGHSSNPPKWEPK</sequence>
<evidence type="ECO:0000313" key="2">
    <source>
        <dbReference type="Proteomes" id="UP000075230"/>
    </source>
</evidence>
<proteinExistence type="predicted"/>
<dbReference type="EMBL" id="BCWF01000024">
    <property type="protein sequence ID" value="GAT28200.1"/>
    <property type="molecule type" value="Genomic_DNA"/>
</dbReference>
<gene>
    <name evidence="1" type="ORF">RIB2604_02502770</name>
</gene>
<name>A0A146FQW5_ASPKA</name>
<comment type="caution">
    <text evidence="1">The sequence shown here is derived from an EMBL/GenBank/DDBJ whole genome shotgun (WGS) entry which is preliminary data.</text>
</comment>
<protein>
    <submittedName>
        <fullName evidence="1">Ubiquitin thiolesterase</fullName>
    </submittedName>
</protein>
<accession>A0A146FQW5</accession>
<dbReference type="Proteomes" id="UP000075230">
    <property type="component" value="Unassembled WGS sequence"/>
</dbReference>
<evidence type="ECO:0000313" key="1">
    <source>
        <dbReference type="EMBL" id="GAT28200.1"/>
    </source>
</evidence>